<gene>
    <name evidence="4" type="ORF">PHYEVI_LOCUS721</name>
</gene>
<dbReference type="PANTHER" id="PTHR24366:SF96">
    <property type="entry name" value="LEUCINE RICH REPEAT CONTAINING 53"/>
    <property type="match status" value="1"/>
</dbReference>
<dbReference type="InterPro" id="IPR001611">
    <property type="entry name" value="Leu-rich_rpt"/>
</dbReference>
<keyword evidence="2" id="KW-0677">Repeat</keyword>
<keyword evidence="5" id="KW-1185">Reference proteome</keyword>
<organism evidence="4 5">
    <name type="scientific">Phyllotreta striolata</name>
    <name type="common">Striped flea beetle</name>
    <name type="synonym">Crioceris striolata</name>
    <dbReference type="NCBI Taxonomy" id="444603"/>
    <lineage>
        <taxon>Eukaryota</taxon>
        <taxon>Metazoa</taxon>
        <taxon>Ecdysozoa</taxon>
        <taxon>Arthropoda</taxon>
        <taxon>Hexapoda</taxon>
        <taxon>Insecta</taxon>
        <taxon>Pterygota</taxon>
        <taxon>Neoptera</taxon>
        <taxon>Endopterygota</taxon>
        <taxon>Coleoptera</taxon>
        <taxon>Polyphaga</taxon>
        <taxon>Cucujiformia</taxon>
        <taxon>Chrysomeloidea</taxon>
        <taxon>Chrysomelidae</taxon>
        <taxon>Galerucinae</taxon>
        <taxon>Alticini</taxon>
        <taxon>Phyllotreta</taxon>
    </lineage>
</organism>
<dbReference type="SUPFAM" id="SSF52058">
    <property type="entry name" value="L domain-like"/>
    <property type="match status" value="1"/>
</dbReference>
<accession>A0A9N9TEH5</accession>
<dbReference type="PANTHER" id="PTHR24366">
    <property type="entry name" value="IG(IMMUNOGLOBULIN) AND LRR(LEUCINE RICH REPEAT) DOMAINS"/>
    <property type="match status" value="1"/>
</dbReference>
<dbReference type="InterPro" id="IPR032675">
    <property type="entry name" value="LRR_dom_sf"/>
</dbReference>
<dbReference type="AlphaFoldDB" id="A0A9N9TEH5"/>
<proteinExistence type="predicted"/>
<evidence type="ECO:0000256" key="3">
    <source>
        <dbReference type="SAM" id="SignalP"/>
    </source>
</evidence>
<dbReference type="EMBL" id="OU900094">
    <property type="protein sequence ID" value="CAG9854257.1"/>
    <property type="molecule type" value="Genomic_DNA"/>
</dbReference>
<keyword evidence="1" id="KW-0433">Leucine-rich repeat</keyword>
<evidence type="ECO:0000313" key="4">
    <source>
        <dbReference type="EMBL" id="CAG9854257.1"/>
    </source>
</evidence>
<keyword evidence="3" id="KW-0732">Signal</keyword>
<feature type="signal peptide" evidence="3">
    <location>
        <begin position="1"/>
        <end position="19"/>
    </location>
</feature>
<dbReference type="OrthoDB" id="2013775at2759"/>
<dbReference type="Gene3D" id="3.80.10.10">
    <property type="entry name" value="Ribonuclease Inhibitor"/>
    <property type="match status" value="1"/>
</dbReference>
<dbReference type="Proteomes" id="UP001153712">
    <property type="component" value="Chromosome 1"/>
</dbReference>
<protein>
    <submittedName>
        <fullName evidence="4">Uncharacterized protein</fullName>
    </submittedName>
</protein>
<reference evidence="4" key="1">
    <citation type="submission" date="2022-01" db="EMBL/GenBank/DDBJ databases">
        <authorList>
            <person name="King R."/>
        </authorList>
    </citation>
    <scope>NUCLEOTIDE SEQUENCE</scope>
</reference>
<dbReference type="PROSITE" id="PS51450">
    <property type="entry name" value="LRR"/>
    <property type="match status" value="1"/>
</dbReference>
<sequence length="283" mass="32444">MWKCGGLISFHLLVVLVQGNVAQDFRLDSHLADRSLFYLAKNSFVGRSEGDITIKNCSIETIAPEAFKNVRVNRINITGNPLSVLRRRIFSFVVVDEIYFDGNNISEIETGTFHYIYPVKEESLQILSLSHNKLRKIKRGVFSGTNFKKLMLSYNEIYYIQYAAFENMPYLLSLSLAHNKLQSIDSGIFNNFLNPTMLSVSDNKLNYIHPVAFENSTFLSLDLQRNNLSDIKKEYFANTFIGCRQEPRTNGIREKKITNAGYREARDAMRRAPDPDSMQINGK</sequence>
<dbReference type="Pfam" id="PF13855">
    <property type="entry name" value="LRR_8"/>
    <property type="match status" value="1"/>
</dbReference>
<evidence type="ECO:0000256" key="2">
    <source>
        <dbReference type="ARBA" id="ARBA00022737"/>
    </source>
</evidence>
<name>A0A9N9TEH5_PHYSR</name>
<dbReference type="InterPro" id="IPR003591">
    <property type="entry name" value="Leu-rich_rpt_typical-subtyp"/>
</dbReference>
<feature type="chain" id="PRO_5040308699" evidence="3">
    <location>
        <begin position="20"/>
        <end position="283"/>
    </location>
</feature>
<evidence type="ECO:0000313" key="5">
    <source>
        <dbReference type="Proteomes" id="UP001153712"/>
    </source>
</evidence>
<dbReference type="SMART" id="SM00369">
    <property type="entry name" value="LRR_TYP"/>
    <property type="match status" value="4"/>
</dbReference>
<evidence type="ECO:0000256" key="1">
    <source>
        <dbReference type="ARBA" id="ARBA00022614"/>
    </source>
</evidence>